<evidence type="ECO:0000256" key="1">
    <source>
        <dbReference type="SAM" id="Phobius"/>
    </source>
</evidence>
<keyword evidence="4" id="KW-1185">Reference proteome</keyword>
<dbReference type="InterPro" id="IPR028087">
    <property type="entry name" value="Tad_N"/>
</dbReference>
<evidence type="ECO:0000259" key="2">
    <source>
        <dbReference type="Pfam" id="PF13400"/>
    </source>
</evidence>
<dbReference type="Proteomes" id="UP000414233">
    <property type="component" value="Unassembled WGS sequence"/>
</dbReference>
<gene>
    <name evidence="3" type="ORF">PTE30175_00834</name>
</gene>
<keyword evidence="1" id="KW-0812">Transmembrane</keyword>
<keyword evidence="1" id="KW-0472">Membrane</keyword>
<accession>A0A5E4SRH7</accession>
<keyword evidence="1" id="KW-1133">Transmembrane helix</keyword>
<name>A0A5E4SRH7_9BURK</name>
<proteinExistence type="predicted"/>
<feature type="transmembrane region" description="Helical" evidence="1">
    <location>
        <begin position="21"/>
        <end position="42"/>
    </location>
</feature>
<dbReference type="OrthoDB" id="8894266at2"/>
<evidence type="ECO:0000313" key="4">
    <source>
        <dbReference type="Proteomes" id="UP000414233"/>
    </source>
</evidence>
<dbReference type="AlphaFoldDB" id="A0A5E4SRH7"/>
<evidence type="ECO:0000313" key="3">
    <source>
        <dbReference type="EMBL" id="VVD76449.1"/>
    </source>
</evidence>
<feature type="domain" description="Putative Flp pilus-assembly TadG-like N-terminal" evidence="2">
    <location>
        <begin position="21"/>
        <end position="68"/>
    </location>
</feature>
<sequence length="351" mass="36839">MRRDTFQTRRCQPPRSTRQRGSVVLFFLLFLIPLLIFGAFAVDLARLSVARNELQNAADAAALKGAAALLPPSTSGPNWAIAQTVTNTAVALNASDGHQLTVGTVQTGYWNLTGTPSTLQATTITPGTYDAPAVQVTVTRTANQNGGPIALLLGGLMNIFSTPGSATAVAVAAAPNTVNADGLFPVALGQCVFNLYWDSNADQPRIDPSTGKPYEINITNGQMTGGTCDAGQWTSFQVDANNVPTIRNLITNGNPAPLSIGDSIWLEPGVKNTLYSSVPTNVTVVIPVVSQITDLKTYVPIVAFAAFHIDGSYGGSSKYIQGHFVGGFKLPVLATGFGPNYGAYVAPRLAL</sequence>
<organism evidence="3 4">
    <name type="scientific">Pandoraea terrae</name>
    <dbReference type="NCBI Taxonomy" id="1537710"/>
    <lineage>
        <taxon>Bacteria</taxon>
        <taxon>Pseudomonadati</taxon>
        <taxon>Pseudomonadota</taxon>
        <taxon>Betaproteobacteria</taxon>
        <taxon>Burkholderiales</taxon>
        <taxon>Burkholderiaceae</taxon>
        <taxon>Pandoraea</taxon>
    </lineage>
</organism>
<protein>
    <submittedName>
        <fullName evidence="3">Pilus biosynthesis protein TadE</fullName>
    </submittedName>
</protein>
<dbReference type="EMBL" id="CABPRZ010000003">
    <property type="protein sequence ID" value="VVD76449.1"/>
    <property type="molecule type" value="Genomic_DNA"/>
</dbReference>
<reference evidence="3 4" key="1">
    <citation type="submission" date="2019-08" db="EMBL/GenBank/DDBJ databases">
        <authorList>
            <person name="Peeters C."/>
        </authorList>
    </citation>
    <scope>NUCLEOTIDE SEQUENCE [LARGE SCALE GENOMIC DNA]</scope>
    <source>
        <strain evidence="3 4">LMG 30175</strain>
    </source>
</reference>
<dbReference type="RefSeq" id="WP_150695803.1">
    <property type="nucleotide sequence ID" value="NZ_CABPRZ010000003.1"/>
</dbReference>
<dbReference type="Pfam" id="PF13400">
    <property type="entry name" value="Tad"/>
    <property type="match status" value="1"/>
</dbReference>